<evidence type="ECO:0000256" key="5">
    <source>
        <dbReference type="ARBA" id="ARBA00023136"/>
    </source>
</evidence>
<feature type="transmembrane region" description="Helical" evidence="7">
    <location>
        <begin position="183"/>
        <end position="200"/>
    </location>
</feature>
<dbReference type="PANTHER" id="PTHR23513">
    <property type="entry name" value="INTEGRAL MEMBRANE EFFLUX PROTEIN-RELATED"/>
    <property type="match status" value="1"/>
</dbReference>
<dbReference type="RefSeq" id="WP_380566928.1">
    <property type="nucleotide sequence ID" value="NZ_JBEUKS010000010.1"/>
</dbReference>
<feature type="transmembrane region" description="Helical" evidence="7">
    <location>
        <begin position="427"/>
        <end position="448"/>
    </location>
</feature>
<dbReference type="InterPro" id="IPR011701">
    <property type="entry name" value="MFS"/>
</dbReference>
<dbReference type="Gene3D" id="1.20.1250.20">
    <property type="entry name" value="MFS general substrate transporter like domains"/>
    <property type="match status" value="1"/>
</dbReference>
<dbReference type="PANTHER" id="PTHR23513:SF6">
    <property type="entry name" value="MAJOR FACILITATOR SUPERFAMILY ASSOCIATED DOMAIN-CONTAINING PROTEIN"/>
    <property type="match status" value="1"/>
</dbReference>
<keyword evidence="2" id="KW-1003">Cell membrane</keyword>
<evidence type="ECO:0000256" key="6">
    <source>
        <dbReference type="SAM" id="MobiDB-lite"/>
    </source>
</evidence>
<feature type="transmembrane region" description="Helical" evidence="7">
    <location>
        <begin position="273"/>
        <end position="298"/>
    </location>
</feature>
<keyword evidence="4 7" id="KW-1133">Transmembrane helix</keyword>
<name>A0ABV6XUK9_9ACTN</name>
<dbReference type="Pfam" id="PF07690">
    <property type="entry name" value="MFS_1"/>
    <property type="match status" value="1"/>
</dbReference>
<dbReference type="InterPro" id="IPR036259">
    <property type="entry name" value="MFS_trans_sf"/>
</dbReference>
<evidence type="ECO:0000256" key="4">
    <source>
        <dbReference type="ARBA" id="ARBA00022989"/>
    </source>
</evidence>
<evidence type="ECO:0000313" key="9">
    <source>
        <dbReference type="EMBL" id="MFC1441955.1"/>
    </source>
</evidence>
<comment type="subcellular location">
    <subcellularLocation>
        <location evidence="1">Cell membrane</location>
        <topology evidence="1">Multi-pass membrane protein</topology>
    </subcellularLocation>
</comment>
<keyword evidence="10" id="KW-1185">Reference proteome</keyword>
<reference evidence="9 10" key="1">
    <citation type="submission" date="2024-06" db="EMBL/GenBank/DDBJ databases">
        <authorList>
            <person name="Lee S.D."/>
        </authorList>
    </citation>
    <scope>NUCLEOTIDE SEQUENCE [LARGE SCALE GENOMIC DNA]</scope>
    <source>
        <strain evidence="9 10">N1-10</strain>
    </source>
</reference>
<comment type="caution">
    <text evidence="9">The sequence shown here is derived from an EMBL/GenBank/DDBJ whole genome shotgun (WGS) entry which is preliminary data.</text>
</comment>
<keyword evidence="3 7" id="KW-0812">Transmembrane</keyword>
<feature type="domain" description="Major facilitator superfamily (MFS) profile" evidence="8">
    <location>
        <begin position="272"/>
        <end position="466"/>
    </location>
</feature>
<dbReference type="InterPro" id="IPR020846">
    <property type="entry name" value="MFS_dom"/>
</dbReference>
<dbReference type="PROSITE" id="PS50850">
    <property type="entry name" value="MFS"/>
    <property type="match status" value="1"/>
</dbReference>
<accession>A0ABV6XUK9</accession>
<feature type="region of interest" description="Disordered" evidence="6">
    <location>
        <begin position="1"/>
        <end position="38"/>
    </location>
</feature>
<gene>
    <name evidence="9" type="ORF">ABUW04_27245</name>
</gene>
<protein>
    <submittedName>
        <fullName evidence="9">MFS transporter</fullName>
    </submittedName>
</protein>
<evidence type="ECO:0000256" key="7">
    <source>
        <dbReference type="SAM" id="Phobius"/>
    </source>
</evidence>
<keyword evidence="5 7" id="KW-0472">Membrane</keyword>
<evidence type="ECO:0000256" key="3">
    <source>
        <dbReference type="ARBA" id="ARBA00022692"/>
    </source>
</evidence>
<feature type="transmembrane region" description="Helical" evidence="7">
    <location>
        <begin position="363"/>
        <end position="383"/>
    </location>
</feature>
<feature type="transmembrane region" description="Helical" evidence="7">
    <location>
        <begin position="339"/>
        <end position="357"/>
    </location>
</feature>
<dbReference type="Proteomes" id="UP001592581">
    <property type="component" value="Unassembled WGS sequence"/>
</dbReference>
<dbReference type="EMBL" id="JBEUKS010000010">
    <property type="protein sequence ID" value="MFC1441955.1"/>
    <property type="molecule type" value="Genomic_DNA"/>
</dbReference>
<proteinExistence type="predicted"/>
<evidence type="ECO:0000313" key="10">
    <source>
        <dbReference type="Proteomes" id="UP001592581"/>
    </source>
</evidence>
<feature type="transmembrane region" description="Helical" evidence="7">
    <location>
        <begin position="117"/>
        <end position="135"/>
    </location>
</feature>
<feature type="transmembrane region" description="Helical" evidence="7">
    <location>
        <begin position="304"/>
        <end position="327"/>
    </location>
</feature>
<dbReference type="CDD" id="cd06173">
    <property type="entry name" value="MFS_MefA_like"/>
    <property type="match status" value="1"/>
</dbReference>
<feature type="compositionally biased region" description="Basic and acidic residues" evidence="6">
    <location>
        <begin position="1"/>
        <end position="23"/>
    </location>
</feature>
<sequence length="466" mass="48095">MTNHRETREETEAVTDRGSRPGTREASVGDEPPRRPSRSLYRDRDYLMLWSGQAVNNVGDAVSSVALPLLAITLLHINALQAGSLRAAEQLTALFSVPLGVLVDRVRKRRLMIGTDLLRTSVTVLVPVAGLAGFLSFPLLIGVALVMGLLDSLFSIAYSSHLPDFLPERHRMQGTAQLGTGKFGALSGGYALGGVLVSVAGASRTLLLDSASYLVSALTLLAVRRPDPLPAPRTSGAVPRGSATGSAGLSATLAGWRQELGVGVQCLRADPQLGVLAVTMTWISFALALAAAVEMLFLVEDLHASSLGIGLVLGLPVLAGVPGSQLSVRLMRRFGPARVMRVAIVGYAPVVAAPALAPAGTVGLVVAGCGWAALILVAGVYNASNNVLRQQITPAAARGRVNASIRAMAASARLVALLIGGAVGTMLGLRCVMVVSALALVGPAVLLLSSSSFGSGPVVPVPQSRT</sequence>
<evidence type="ECO:0000256" key="2">
    <source>
        <dbReference type="ARBA" id="ARBA00022475"/>
    </source>
</evidence>
<evidence type="ECO:0000256" key="1">
    <source>
        <dbReference type="ARBA" id="ARBA00004651"/>
    </source>
</evidence>
<dbReference type="SUPFAM" id="SSF103473">
    <property type="entry name" value="MFS general substrate transporter"/>
    <property type="match status" value="1"/>
</dbReference>
<evidence type="ECO:0000259" key="8">
    <source>
        <dbReference type="PROSITE" id="PS50850"/>
    </source>
</evidence>
<organism evidence="9 10">
    <name type="scientific">Streptacidiphilus jeojiensis</name>
    <dbReference type="NCBI Taxonomy" id="3229225"/>
    <lineage>
        <taxon>Bacteria</taxon>
        <taxon>Bacillati</taxon>
        <taxon>Actinomycetota</taxon>
        <taxon>Actinomycetes</taxon>
        <taxon>Kitasatosporales</taxon>
        <taxon>Streptomycetaceae</taxon>
        <taxon>Streptacidiphilus</taxon>
    </lineage>
</organism>